<dbReference type="InterPro" id="IPR002192">
    <property type="entry name" value="PPDK_AMP/ATP-bd"/>
</dbReference>
<dbReference type="Gene3D" id="3.30.1490.20">
    <property type="entry name" value="ATP-grasp fold, A domain"/>
    <property type="match status" value="1"/>
</dbReference>
<evidence type="ECO:0000313" key="2">
    <source>
        <dbReference type="EMBL" id="OGL47708.1"/>
    </source>
</evidence>
<feature type="domain" description="Pyruvate phosphate dikinase AMP/ATP-binding" evidence="1">
    <location>
        <begin position="30"/>
        <end position="404"/>
    </location>
</feature>
<name>A0A1F7S339_9BACT</name>
<dbReference type="Proteomes" id="UP000179266">
    <property type="component" value="Unassembled WGS sequence"/>
</dbReference>
<accession>A0A1F7S339</accession>
<dbReference type="GO" id="GO:0016301">
    <property type="term" value="F:kinase activity"/>
    <property type="evidence" value="ECO:0007669"/>
    <property type="project" value="InterPro"/>
</dbReference>
<dbReference type="SUPFAM" id="SSF56059">
    <property type="entry name" value="Glutathione synthetase ATP-binding domain-like"/>
    <property type="match status" value="1"/>
</dbReference>
<dbReference type="GO" id="GO:0005524">
    <property type="term" value="F:ATP binding"/>
    <property type="evidence" value="ECO:0007669"/>
    <property type="project" value="InterPro"/>
</dbReference>
<sequence>MKKLYYDILNPFDRHFFSGKEKFTYIGEGSIGGKAQGLADIKDGLTELNSRISPDFEINIPTLTVIATNFFDLFLENNKLYEGAFSDLRDDQIANNFQRGVLPVQLVGDLRALISQVHSPLAVRSSSMLEDAMFEPFASVYTTKMIPNNQFDPDIRFRKLVEAIKYVYASTFFKGAKEYLKVTKHKSSDEKMAVIIQEVIGNRYNNRFYPQISGVARSYNFYSLGHAKPEDGVVDLALGLGKTIVDEGLGWSFSPAYPHANPPYNSLGELLKQSQTEFWAINMGEPLVYDPIKETEYINKYSIIDAENDKNLKFIASTYIPGDDKIKIGIGSKGPRLLDFAPILKLNEIPLNDVLKILLEYCEQKLGSMVEIEFAININPDSGTPARFGFLQVRPMVVSQEIVDVSQEELSGNNVVASESVLGNGAIYTIRDIVFVKPDQFEINKTTIIAKEIEKINQKLVQSKFPYVLIGFGRWGSSDPSGGIPLKFGQISGAKVIVEATLPNMNFMLSQGSHFFHNITSFQVCYFSVAHWDKYGIDWDWLSKQNVMEETQYIRHVRTFTPLTIKVDGKKSRGVIRHEQ</sequence>
<dbReference type="Pfam" id="PF01326">
    <property type="entry name" value="PPDK_N"/>
    <property type="match status" value="1"/>
</dbReference>
<evidence type="ECO:0000313" key="3">
    <source>
        <dbReference type="Proteomes" id="UP000179266"/>
    </source>
</evidence>
<comment type="caution">
    <text evidence="2">The sequence shown here is derived from an EMBL/GenBank/DDBJ whole genome shotgun (WGS) entry which is preliminary data.</text>
</comment>
<dbReference type="EMBL" id="MGDD01000060">
    <property type="protein sequence ID" value="OGL47708.1"/>
    <property type="molecule type" value="Genomic_DNA"/>
</dbReference>
<dbReference type="InterPro" id="IPR013815">
    <property type="entry name" value="ATP_grasp_subdomain_1"/>
</dbReference>
<proteinExistence type="predicted"/>
<evidence type="ECO:0000259" key="1">
    <source>
        <dbReference type="Pfam" id="PF01326"/>
    </source>
</evidence>
<dbReference type="AlphaFoldDB" id="A0A1F7S339"/>
<gene>
    <name evidence="2" type="ORF">A2161_18235</name>
</gene>
<reference evidence="2 3" key="1">
    <citation type="journal article" date="2016" name="Nat. Commun.">
        <title>Thousands of microbial genomes shed light on interconnected biogeochemical processes in an aquifer system.</title>
        <authorList>
            <person name="Anantharaman K."/>
            <person name="Brown C.T."/>
            <person name="Hug L.A."/>
            <person name="Sharon I."/>
            <person name="Castelle C.J."/>
            <person name="Probst A.J."/>
            <person name="Thomas B.C."/>
            <person name="Singh A."/>
            <person name="Wilkins M.J."/>
            <person name="Karaoz U."/>
            <person name="Brodie E.L."/>
            <person name="Williams K.H."/>
            <person name="Hubbard S.S."/>
            <person name="Banfield J.F."/>
        </authorList>
    </citation>
    <scope>NUCLEOTIDE SEQUENCE [LARGE SCALE GENOMIC DNA]</scope>
</reference>
<organism evidence="2 3">
    <name type="scientific">Candidatus Schekmanbacteria bacterium RBG_13_48_7</name>
    <dbReference type="NCBI Taxonomy" id="1817878"/>
    <lineage>
        <taxon>Bacteria</taxon>
        <taxon>Candidatus Schekmaniibacteriota</taxon>
    </lineage>
</organism>
<protein>
    <recommendedName>
        <fullName evidence="1">Pyruvate phosphate dikinase AMP/ATP-binding domain-containing protein</fullName>
    </recommendedName>
</protein>